<reference evidence="6 7" key="1">
    <citation type="submission" date="2014-04" db="EMBL/GenBank/DDBJ databases">
        <title>Evolutionary Origins and Diversification of the Mycorrhizal Mutualists.</title>
        <authorList>
            <consortium name="DOE Joint Genome Institute"/>
            <consortium name="Mycorrhizal Genomics Consortium"/>
            <person name="Kohler A."/>
            <person name="Kuo A."/>
            <person name="Nagy L.G."/>
            <person name="Floudas D."/>
            <person name="Copeland A."/>
            <person name="Barry K.W."/>
            <person name="Cichocki N."/>
            <person name="Veneault-Fourrey C."/>
            <person name="LaButti K."/>
            <person name="Lindquist E.A."/>
            <person name="Lipzen A."/>
            <person name="Lundell T."/>
            <person name="Morin E."/>
            <person name="Murat C."/>
            <person name="Riley R."/>
            <person name="Ohm R."/>
            <person name="Sun H."/>
            <person name="Tunlid A."/>
            <person name="Henrissat B."/>
            <person name="Grigoriev I.V."/>
            <person name="Hibbett D.S."/>
            <person name="Martin F."/>
        </authorList>
    </citation>
    <scope>NUCLEOTIDE SEQUENCE [LARGE SCALE GENOMIC DNA]</scope>
    <source>
        <strain evidence="6 7">Koide BX008</strain>
    </source>
</reference>
<accession>A0A0C2T4V5</accession>
<dbReference type="GO" id="GO:0006085">
    <property type="term" value="P:acetyl-CoA biosynthetic process"/>
    <property type="evidence" value="ECO:0007669"/>
    <property type="project" value="UniProtKB-UniRule"/>
</dbReference>
<protein>
    <recommendedName>
        <fullName evidence="5">Probable acetate kinase</fullName>
        <ecNumber evidence="5">2.7.2.1</ecNumber>
    </recommendedName>
    <alternativeName>
        <fullName evidence="5">Acetokinase</fullName>
    </alternativeName>
</protein>
<keyword evidence="5" id="KW-0479">Metal-binding</keyword>
<comment type="cofactor">
    <cofactor evidence="5">
        <name>Mg(2+)</name>
        <dbReference type="ChEBI" id="CHEBI:18420"/>
    </cofactor>
</comment>
<dbReference type="PANTHER" id="PTHR21060:SF15">
    <property type="entry name" value="ACETATE KINASE-RELATED"/>
    <property type="match status" value="1"/>
</dbReference>
<dbReference type="EMBL" id="KN818282">
    <property type="protein sequence ID" value="KIL61569.1"/>
    <property type="molecule type" value="Genomic_DNA"/>
</dbReference>
<evidence type="ECO:0000313" key="7">
    <source>
        <dbReference type="Proteomes" id="UP000054549"/>
    </source>
</evidence>
<sequence length="425" mass="46402">MSLILALNAGSSSLKISLYSRVSTEDIVQPLLTASVSSIQSPPTSFELSAINSSSIKEEGIKTISDHSSAFAYFLHKVAQSTGIDKPHIRYVCHRVVHGGGYREPAKIDSDSYAHIEHLSNLAPLHNGAALSVIKACLEQLPNATSIAYFDTCFHKTIPPHIYSYAINQEIAKKRGLRKYGFHGLSYAYILRATSQFLGKDPQQLNLIILHLGSGASVCAVRNGASLDTSMGLTPLHGLPGSTRSGTVDPSLIFHYTNKAGKISHDPNLMVDVGVTQAEDILNRKAGWKTITGTTNFKQIVEKADLLHPPESAEDNPYTLAFHLFVDRLLDYIGAYHLKLGANVDALVFSGGIGERSPELRHVVGRAIECLHYQPVDLEKNRNVHVTSGNVMDIGLGEARKGRLLVCRTDEQLEMARECALNEQL</sequence>
<dbReference type="HAMAP" id="MF_00020">
    <property type="entry name" value="Acetate_kinase"/>
    <property type="match status" value="1"/>
</dbReference>
<dbReference type="InterPro" id="IPR023865">
    <property type="entry name" value="Aliphatic_acid_kinase_CS"/>
</dbReference>
<keyword evidence="3 5" id="KW-0418">Kinase</keyword>
<proteinExistence type="inferred from homology"/>
<dbReference type="PIRSF" id="PIRSF000722">
    <property type="entry name" value="Acetate_prop_kin"/>
    <property type="match status" value="1"/>
</dbReference>
<dbReference type="GO" id="GO:0000287">
    <property type="term" value="F:magnesium ion binding"/>
    <property type="evidence" value="ECO:0007669"/>
    <property type="project" value="UniProtKB-UniRule"/>
</dbReference>
<comment type="similarity">
    <text evidence="5">Belongs to the acetokinase family.</text>
</comment>
<dbReference type="OrthoDB" id="67445at2759"/>
<keyword evidence="2 5" id="KW-0547">Nucleotide-binding</keyword>
<feature type="binding site" evidence="5">
    <location>
        <position position="95"/>
    </location>
    <ligand>
        <name>substrate</name>
    </ligand>
</feature>
<keyword evidence="7" id="KW-1185">Reference proteome</keyword>
<comment type="caution">
    <text evidence="5">Lacks conserved residue(s) required for the propagation of feature annotation.</text>
</comment>
<dbReference type="UniPathway" id="UPA00340">
    <property type="reaction ID" value="UER00458"/>
</dbReference>
<dbReference type="InterPro" id="IPR043129">
    <property type="entry name" value="ATPase_NBD"/>
</dbReference>
<dbReference type="Gene3D" id="3.30.420.40">
    <property type="match status" value="2"/>
</dbReference>
<dbReference type="PRINTS" id="PR00471">
    <property type="entry name" value="ACETATEKNASE"/>
</dbReference>
<keyword evidence="4 5" id="KW-0067">ATP-binding</keyword>
<comment type="pathway">
    <text evidence="5">Metabolic intermediate biosynthesis; acetyl-CoA biosynthesis; acetyl-CoA from acetate: step 1/2.</text>
</comment>
<dbReference type="InterPro" id="IPR004372">
    <property type="entry name" value="Ac/propionate_kinase"/>
</dbReference>
<keyword evidence="1 5" id="KW-0808">Transferase</keyword>
<gene>
    <name evidence="6" type="ORF">M378DRAFT_82326</name>
</gene>
<feature type="binding site" evidence="5">
    <location>
        <position position="411"/>
    </location>
    <ligand>
        <name>Mg(2+)</name>
        <dbReference type="ChEBI" id="CHEBI:18420"/>
    </ligand>
</feature>
<dbReference type="AlphaFoldDB" id="A0A0C2T4V5"/>
<evidence type="ECO:0000256" key="2">
    <source>
        <dbReference type="ARBA" id="ARBA00022741"/>
    </source>
</evidence>
<feature type="binding site" evidence="5">
    <location>
        <begin position="211"/>
        <end position="215"/>
    </location>
    <ligand>
        <name>ATP</name>
        <dbReference type="ChEBI" id="CHEBI:30616"/>
    </ligand>
</feature>
<dbReference type="STRING" id="946122.A0A0C2T4V5"/>
<feature type="site" description="Transition state stabilizer" evidence="5">
    <location>
        <position position="244"/>
    </location>
</feature>
<evidence type="ECO:0000256" key="3">
    <source>
        <dbReference type="ARBA" id="ARBA00022777"/>
    </source>
</evidence>
<dbReference type="HOGENOM" id="CLU_020352_1_0_1"/>
<name>A0A0C2T4V5_AMAMK</name>
<evidence type="ECO:0000256" key="5">
    <source>
        <dbReference type="HAMAP-Rule" id="MF_03131"/>
    </source>
</evidence>
<dbReference type="Pfam" id="PF00871">
    <property type="entry name" value="Acetate_kinase"/>
    <property type="match status" value="1"/>
</dbReference>
<feature type="binding site" evidence="5">
    <location>
        <position position="8"/>
    </location>
    <ligand>
        <name>Mg(2+)</name>
        <dbReference type="ChEBI" id="CHEBI:18420"/>
    </ligand>
</feature>
<dbReference type="SUPFAM" id="SSF53067">
    <property type="entry name" value="Actin-like ATPase domain"/>
    <property type="match status" value="2"/>
</dbReference>
<evidence type="ECO:0000256" key="4">
    <source>
        <dbReference type="ARBA" id="ARBA00022840"/>
    </source>
</evidence>
<dbReference type="PANTHER" id="PTHR21060">
    <property type="entry name" value="ACETATE KINASE"/>
    <property type="match status" value="1"/>
</dbReference>
<feature type="binding site" evidence="5">
    <location>
        <position position="15"/>
    </location>
    <ligand>
        <name>ATP</name>
        <dbReference type="ChEBI" id="CHEBI:30616"/>
    </ligand>
</feature>
<dbReference type="GO" id="GO:0006083">
    <property type="term" value="P:acetate metabolic process"/>
    <property type="evidence" value="ECO:0007669"/>
    <property type="project" value="TreeGrafter"/>
</dbReference>
<dbReference type="InterPro" id="IPR000890">
    <property type="entry name" value="Aliphatic_acid_kin_short-chain"/>
</dbReference>
<evidence type="ECO:0000256" key="1">
    <source>
        <dbReference type="ARBA" id="ARBA00022679"/>
    </source>
</evidence>
<dbReference type="GO" id="GO:0008776">
    <property type="term" value="F:acetate kinase activity"/>
    <property type="evidence" value="ECO:0007669"/>
    <property type="project" value="UniProtKB-UniRule"/>
</dbReference>
<evidence type="ECO:0000313" key="6">
    <source>
        <dbReference type="EMBL" id="KIL61569.1"/>
    </source>
</evidence>
<dbReference type="GO" id="GO:0005524">
    <property type="term" value="F:ATP binding"/>
    <property type="evidence" value="ECO:0007669"/>
    <property type="project" value="UniProtKB-KW"/>
</dbReference>
<comment type="catalytic activity">
    <reaction evidence="5">
        <text>acetate + ATP = acetyl phosphate + ADP</text>
        <dbReference type="Rhea" id="RHEA:11352"/>
        <dbReference type="ChEBI" id="CHEBI:22191"/>
        <dbReference type="ChEBI" id="CHEBI:30089"/>
        <dbReference type="ChEBI" id="CHEBI:30616"/>
        <dbReference type="ChEBI" id="CHEBI:456216"/>
        <dbReference type="EC" id="2.7.2.1"/>
    </reaction>
</comment>
<dbReference type="PROSITE" id="PS01075">
    <property type="entry name" value="ACETATE_KINASE_1"/>
    <property type="match status" value="1"/>
</dbReference>
<dbReference type="EC" id="2.7.2.1" evidence="5"/>
<dbReference type="InParanoid" id="A0A0C2T4V5"/>
<organism evidence="6 7">
    <name type="scientific">Amanita muscaria (strain Koide BX008)</name>
    <dbReference type="NCBI Taxonomy" id="946122"/>
    <lineage>
        <taxon>Eukaryota</taxon>
        <taxon>Fungi</taxon>
        <taxon>Dikarya</taxon>
        <taxon>Basidiomycota</taxon>
        <taxon>Agaricomycotina</taxon>
        <taxon>Agaricomycetes</taxon>
        <taxon>Agaricomycetidae</taxon>
        <taxon>Agaricales</taxon>
        <taxon>Pluteineae</taxon>
        <taxon>Amanitaceae</taxon>
        <taxon>Amanita</taxon>
    </lineage>
</organism>
<dbReference type="PROSITE" id="PS01076">
    <property type="entry name" value="ACETATE_KINASE_2"/>
    <property type="match status" value="1"/>
</dbReference>
<dbReference type="Proteomes" id="UP000054549">
    <property type="component" value="Unassembled WGS sequence"/>
</dbReference>
<feature type="active site" description="Proton donor/acceptor" evidence="5">
    <location>
        <position position="151"/>
    </location>
</feature>
<keyword evidence="5" id="KW-0460">Magnesium</keyword>
<dbReference type="NCBIfam" id="TIGR00016">
    <property type="entry name" value="ackA"/>
    <property type="match status" value="1"/>
</dbReference>
<feature type="site" description="Transition state stabilizer" evidence="5">
    <location>
        <position position="183"/>
    </location>
</feature>